<dbReference type="AlphaFoldDB" id="A0A8S9ZEL4"/>
<keyword evidence="2" id="KW-1185">Reference proteome</keyword>
<sequence>MFRIPEFKDPANYMEISMKTAEEAADLLYEQDMATARSISNESTSSSSSSLRVSTAVRLANSFASIYDAMEEVQINQTLEGSGNSKNEEDENKQD</sequence>
<evidence type="ECO:0000313" key="1">
    <source>
        <dbReference type="EMBL" id="KAF7630892.1"/>
    </source>
</evidence>
<evidence type="ECO:0000313" key="2">
    <source>
        <dbReference type="Proteomes" id="UP000605970"/>
    </source>
</evidence>
<name>A0A8S9ZEL4_9BILA</name>
<dbReference type="EMBL" id="JABEBT010000126">
    <property type="protein sequence ID" value="KAF7630892.1"/>
    <property type="molecule type" value="Genomic_DNA"/>
</dbReference>
<gene>
    <name evidence="1" type="ORF">Mgra_00008859</name>
</gene>
<reference evidence="1" key="1">
    <citation type="journal article" date="2020" name="Ecol. Evol.">
        <title>Genome structure and content of the rice root-knot nematode (Meloidogyne graminicola).</title>
        <authorList>
            <person name="Phan N.T."/>
            <person name="Danchin E.G.J."/>
            <person name="Klopp C."/>
            <person name="Perfus-Barbeoch L."/>
            <person name="Kozlowski D.K."/>
            <person name="Koutsovoulos G.D."/>
            <person name="Lopez-Roques C."/>
            <person name="Bouchez O."/>
            <person name="Zahm M."/>
            <person name="Besnard G."/>
            <person name="Bellafiore S."/>
        </authorList>
    </citation>
    <scope>NUCLEOTIDE SEQUENCE</scope>
    <source>
        <strain evidence="1">VN-18</strain>
    </source>
</reference>
<proteinExistence type="predicted"/>
<organism evidence="1 2">
    <name type="scientific">Meloidogyne graminicola</name>
    <dbReference type="NCBI Taxonomy" id="189291"/>
    <lineage>
        <taxon>Eukaryota</taxon>
        <taxon>Metazoa</taxon>
        <taxon>Ecdysozoa</taxon>
        <taxon>Nematoda</taxon>
        <taxon>Chromadorea</taxon>
        <taxon>Rhabditida</taxon>
        <taxon>Tylenchina</taxon>
        <taxon>Tylenchomorpha</taxon>
        <taxon>Tylenchoidea</taxon>
        <taxon>Meloidogynidae</taxon>
        <taxon>Meloidogyninae</taxon>
        <taxon>Meloidogyne</taxon>
    </lineage>
</organism>
<protein>
    <submittedName>
        <fullName evidence="1">Uncharacterized protein</fullName>
    </submittedName>
</protein>
<comment type="caution">
    <text evidence="1">The sequence shown here is derived from an EMBL/GenBank/DDBJ whole genome shotgun (WGS) entry which is preliminary data.</text>
</comment>
<accession>A0A8S9ZEL4</accession>
<dbReference type="Proteomes" id="UP000605970">
    <property type="component" value="Unassembled WGS sequence"/>
</dbReference>